<dbReference type="GO" id="GO:0030154">
    <property type="term" value="P:cell differentiation"/>
    <property type="evidence" value="ECO:0007669"/>
    <property type="project" value="TreeGrafter"/>
</dbReference>
<reference evidence="2" key="2">
    <citation type="submission" date="2017-08" db="EMBL/GenBank/DDBJ databases">
        <title>Assembly of the North American Bullfrog Genome.</title>
        <authorList>
            <person name="Warren R.L."/>
            <person name="Vandervalk B.P."/>
            <person name="Kucuk E."/>
            <person name="Birol I."/>
            <person name="Helbing C."/>
            <person name="Pandoh P."/>
            <person name="Behsaz B."/>
            <person name="Mohamadi H."/>
            <person name="Chu J."/>
            <person name="Jackman S."/>
            <person name="Hammond S.A."/>
            <person name="Veldhoen N."/>
            <person name="Kirk H."/>
            <person name="Zhao Y."/>
            <person name="Coope R."/>
            <person name="Pleasance S."/>
            <person name="Moore R."/>
            <person name="Holt R."/>
        </authorList>
    </citation>
    <scope>NUCLEOTIDE SEQUENCE</scope>
    <source>
        <strain evidence="2">Bruno</strain>
        <tissue evidence="2">Liver</tissue>
    </source>
</reference>
<reference evidence="3" key="1">
    <citation type="journal article" date="2017" name="Nat. Commun.">
        <title>The North American bullfrog draft genome provides insight into hormonal regulation of long noncoding RNA.</title>
        <authorList>
            <person name="Hammond S.A."/>
            <person name="Warren R.L."/>
            <person name="Vandervalk B.P."/>
            <person name="Kucuk E."/>
            <person name="Khan H."/>
            <person name="Gibb E.A."/>
            <person name="Pandoh P."/>
            <person name="Kirk H."/>
            <person name="Zhao Y."/>
            <person name="Jones M."/>
            <person name="Mungall A.J."/>
            <person name="Coope R."/>
            <person name="Pleasance S."/>
            <person name="Moore R.A."/>
            <person name="Holt R.A."/>
            <person name="Round J.M."/>
            <person name="Ohora S."/>
            <person name="Walle B.V."/>
            <person name="Veldhoen N."/>
            <person name="Helbing C.C."/>
            <person name="Birol I."/>
        </authorList>
    </citation>
    <scope>NUCLEOTIDE SEQUENCE [LARGE SCALE GENOMIC DNA]</scope>
</reference>
<dbReference type="Proteomes" id="UP000228934">
    <property type="component" value="Unassembled WGS sequence"/>
</dbReference>
<proteinExistence type="predicted"/>
<feature type="region of interest" description="Disordered" evidence="1">
    <location>
        <begin position="33"/>
        <end position="68"/>
    </location>
</feature>
<sequence length="343" mass="36880">MLRRDHHLQQGMGLNPISYPTADLTLKMESARKAWENSPSLPEQSSPAAPGSGIQPPSSGSTSTGSHITPLYLESHMFPGQPRLVQQTIPQQQGYQQAAAAQQIPISLHTSLQAQAQLSMRGGLPVSQSQEMYNSMQPFRSQVYMHPSLSQPSAMVLASGTGLKPQYSPFPGMQPLEMVKTQPASPYQPMSGSQQLVYESQLNQAAGIGTSQMIDSPLTQLTMPMAGSQLQMPRYSSGQQPLLLPQSIQLPQGQNLPVGAPRRMQPSVLTTGRESSQMEMKGYHFADGKQGMQTAASVKQRGDDSKCGLASAKLPEQPAASQMKPVRTGAIKPSVAKMEESAA</sequence>
<dbReference type="PANTHER" id="PTHR14038">
    <property type="entry name" value="BAT2 HLA-B-ASSOCIATED TRANSCRIPT 2"/>
    <property type="match status" value="1"/>
</dbReference>
<keyword evidence="3" id="KW-1185">Reference proteome</keyword>
<dbReference type="EMBL" id="KV924475">
    <property type="protein sequence ID" value="PIO39452.1"/>
    <property type="molecule type" value="Genomic_DNA"/>
</dbReference>
<evidence type="ECO:0000313" key="3">
    <source>
        <dbReference type="Proteomes" id="UP000228934"/>
    </source>
</evidence>
<accession>A0A2G9SH90</accession>
<evidence type="ECO:0000313" key="2">
    <source>
        <dbReference type="EMBL" id="PIO39452.1"/>
    </source>
</evidence>
<dbReference type="PANTHER" id="PTHR14038:SF4">
    <property type="entry name" value="PROTEIN PRRC2B"/>
    <property type="match status" value="1"/>
</dbReference>
<name>A0A2G9SH90_AQUCT</name>
<dbReference type="EMBL" id="KV924475">
    <property type="protein sequence ID" value="PIO39451.1"/>
    <property type="molecule type" value="Genomic_DNA"/>
</dbReference>
<dbReference type="AlphaFoldDB" id="A0A2G9SH90"/>
<organism evidence="2 3">
    <name type="scientific">Aquarana catesbeiana</name>
    <name type="common">American bullfrog</name>
    <name type="synonym">Rana catesbeiana</name>
    <dbReference type="NCBI Taxonomy" id="8400"/>
    <lineage>
        <taxon>Eukaryota</taxon>
        <taxon>Metazoa</taxon>
        <taxon>Chordata</taxon>
        <taxon>Craniata</taxon>
        <taxon>Vertebrata</taxon>
        <taxon>Euteleostomi</taxon>
        <taxon>Amphibia</taxon>
        <taxon>Batrachia</taxon>
        <taxon>Anura</taxon>
        <taxon>Neobatrachia</taxon>
        <taxon>Ranoidea</taxon>
        <taxon>Ranidae</taxon>
        <taxon>Aquarana</taxon>
    </lineage>
</organism>
<feature type="region of interest" description="Disordered" evidence="1">
    <location>
        <begin position="292"/>
        <end position="343"/>
    </location>
</feature>
<feature type="compositionally biased region" description="Low complexity" evidence="1">
    <location>
        <begin position="45"/>
        <end position="66"/>
    </location>
</feature>
<dbReference type="OrthoDB" id="1939715at2759"/>
<evidence type="ECO:0000256" key="1">
    <source>
        <dbReference type="SAM" id="MobiDB-lite"/>
    </source>
</evidence>
<dbReference type="InterPro" id="IPR033184">
    <property type="entry name" value="PRRC2"/>
</dbReference>
<gene>
    <name evidence="2" type="ORF">AB205_0033960</name>
</gene>
<protein>
    <submittedName>
        <fullName evidence="2">Uncharacterized protein</fullName>
    </submittedName>
</protein>